<dbReference type="EC" id="1.4.99.-" evidence="7"/>
<reference evidence="9 10" key="1">
    <citation type="submission" date="2020-06" db="EMBL/GenBank/DDBJ databases">
        <title>Complete genome of Azosprillum oryzae KACC14407.</title>
        <authorList>
            <person name="Kim M."/>
            <person name="Park Y.-J."/>
            <person name="Shin J.-H."/>
        </authorList>
    </citation>
    <scope>NUCLEOTIDE SEQUENCE [LARGE SCALE GENOMIC DNA]</scope>
    <source>
        <strain evidence="9 10">KACC 14407</strain>
        <plasmid evidence="9 10">unnamed4</plasmid>
    </source>
</reference>
<keyword evidence="9" id="KW-0614">Plasmid</keyword>
<accession>A0A6N1AH48</accession>
<dbReference type="PANTHER" id="PTHR13847:SF280">
    <property type="entry name" value="D-AMINO ACID DEHYDROGENASE"/>
    <property type="match status" value="1"/>
</dbReference>
<keyword evidence="4 7" id="KW-0274">FAD</keyword>
<evidence type="ECO:0000256" key="3">
    <source>
        <dbReference type="ARBA" id="ARBA00022630"/>
    </source>
</evidence>
<feature type="domain" description="FAD dependent oxidoreductase" evidence="8">
    <location>
        <begin position="3"/>
        <end position="400"/>
    </location>
</feature>
<organism evidence="9 10">
    <name type="scientific">Azospirillum oryzae</name>
    <dbReference type="NCBI Taxonomy" id="286727"/>
    <lineage>
        <taxon>Bacteria</taxon>
        <taxon>Pseudomonadati</taxon>
        <taxon>Pseudomonadota</taxon>
        <taxon>Alphaproteobacteria</taxon>
        <taxon>Rhodospirillales</taxon>
        <taxon>Azospirillaceae</taxon>
        <taxon>Azospirillum</taxon>
    </lineage>
</organism>
<dbReference type="KEGG" id="aoz:HUE56_08540"/>
<comment type="similarity">
    <text evidence="2 7">Belongs to the DadA oxidoreductase family.</text>
</comment>
<dbReference type="RefSeq" id="WP_149199852.1">
    <property type="nucleotide sequence ID" value="NZ_BSOV01000013.1"/>
</dbReference>
<comment type="catalytic activity">
    <reaction evidence="6 7">
        <text>a D-alpha-amino acid + A + H2O = a 2-oxocarboxylate + AH2 + NH4(+)</text>
        <dbReference type="Rhea" id="RHEA:18125"/>
        <dbReference type="ChEBI" id="CHEBI:13193"/>
        <dbReference type="ChEBI" id="CHEBI:15377"/>
        <dbReference type="ChEBI" id="CHEBI:17499"/>
        <dbReference type="ChEBI" id="CHEBI:28938"/>
        <dbReference type="ChEBI" id="CHEBI:35179"/>
        <dbReference type="ChEBI" id="CHEBI:59871"/>
    </reaction>
</comment>
<dbReference type="InterPro" id="IPR023080">
    <property type="entry name" value="DadA"/>
</dbReference>
<dbReference type="OrthoDB" id="9805337at2"/>
<gene>
    <name evidence="7" type="primary">dadA</name>
    <name evidence="9" type="ORF">HUE56_08540</name>
</gene>
<dbReference type="Pfam" id="PF01266">
    <property type="entry name" value="DAO"/>
    <property type="match status" value="1"/>
</dbReference>
<dbReference type="Gene3D" id="3.30.9.10">
    <property type="entry name" value="D-Amino Acid Oxidase, subunit A, domain 2"/>
    <property type="match status" value="1"/>
</dbReference>
<keyword evidence="5 7" id="KW-0560">Oxidoreductase</keyword>
<evidence type="ECO:0000259" key="8">
    <source>
        <dbReference type="Pfam" id="PF01266"/>
    </source>
</evidence>
<proteinExistence type="inferred from homology"/>
<evidence type="ECO:0000256" key="7">
    <source>
        <dbReference type="HAMAP-Rule" id="MF_01202"/>
    </source>
</evidence>
<keyword evidence="3 7" id="KW-0285">Flavoprotein</keyword>
<dbReference type="EMBL" id="CP054618">
    <property type="protein sequence ID" value="QKS50569.1"/>
    <property type="molecule type" value="Genomic_DNA"/>
</dbReference>
<dbReference type="InterPro" id="IPR006076">
    <property type="entry name" value="FAD-dep_OxRdtase"/>
</dbReference>
<dbReference type="GO" id="GO:0005886">
    <property type="term" value="C:plasma membrane"/>
    <property type="evidence" value="ECO:0007669"/>
    <property type="project" value="TreeGrafter"/>
</dbReference>
<evidence type="ECO:0000256" key="6">
    <source>
        <dbReference type="ARBA" id="ARBA00047884"/>
    </source>
</evidence>
<comment type="cofactor">
    <cofactor evidence="1 7">
        <name>FAD</name>
        <dbReference type="ChEBI" id="CHEBI:57692"/>
    </cofactor>
</comment>
<sequence length="429" mass="46287">MNIIVLGAGIAGLTTAYCLARDGHDVTVVDREHGPARGASYANGGQLSYSYVAPLAGPGALRDLPLWLLDRNSPLRFHPRLDPHQWRWCLQFLAACTGRQSRRATERLLDLSLYSRALLEEFVARTELDFSHSRTGKLVVYSSEKSFQGAVAQMRYQERFGCVQHAMDAAECLTIEPSLSRIRDRLVGGIFTPSEQAADCHRFCVGLEALLRAEPYTVKFAYGLAASRFVCDRERVLALETDQGAIEADAYVLAFGTGSRALAGTAGIDLPIYPLKGYSISVAVRAAAASPAVSVTDYARKIVYAPLGDRLRVAGMADIVGYGRDMDEQRLALLIREARAAFPDVSDYRQVEPWCGLRPATPTSMPILGPTKFPNLLLNVGHGALGFTLAMGSARVVGDLVAGRRPAISLQGFSLPSLAATSAGLVPAS</sequence>
<dbReference type="Proteomes" id="UP000509702">
    <property type="component" value="Plasmid unnamed4"/>
</dbReference>
<dbReference type="GO" id="GO:0005737">
    <property type="term" value="C:cytoplasm"/>
    <property type="evidence" value="ECO:0007669"/>
    <property type="project" value="TreeGrafter"/>
</dbReference>
<dbReference type="GO" id="GO:0008718">
    <property type="term" value="F:D-amino-acid dehydrogenase activity"/>
    <property type="evidence" value="ECO:0007669"/>
    <property type="project" value="UniProtKB-UniRule"/>
</dbReference>
<comment type="function">
    <text evidence="7">Oxidative deamination of D-amino acids.</text>
</comment>
<protein>
    <recommendedName>
        <fullName evidence="7">D-amino acid dehydrogenase</fullName>
        <ecNumber evidence="7">1.4.99.-</ecNumber>
    </recommendedName>
</protein>
<dbReference type="PANTHER" id="PTHR13847">
    <property type="entry name" value="SARCOSINE DEHYDROGENASE-RELATED"/>
    <property type="match status" value="1"/>
</dbReference>
<dbReference type="HAMAP" id="MF_01202">
    <property type="entry name" value="DadA"/>
    <property type="match status" value="1"/>
</dbReference>
<evidence type="ECO:0000256" key="2">
    <source>
        <dbReference type="ARBA" id="ARBA00009410"/>
    </source>
</evidence>
<dbReference type="SUPFAM" id="SSF54373">
    <property type="entry name" value="FAD-linked reductases, C-terminal domain"/>
    <property type="match status" value="1"/>
</dbReference>
<evidence type="ECO:0000313" key="9">
    <source>
        <dbReference type="EMBL" id="QKS50569.1"/>
    </source>
</evidence>
<dbReference type="InterPro" id="IPR036188">
    <property type="entry name" value="FAD/NAD-bd_sf"/>
</dbReference>
<evidence type="ECO:0000256" key="5">
    <source>
        <dbReference type="ARBA" id="ARBA00023002"/>
    </source>
</evidence>
<feature type="binding site" evidence="7">
    <location>
        <begin position="3"/>
        <end position="17"/>
    </location>
    <ligand>
        <name>FAD</name>
        <dbReference type="ChEBI" id="CHEBI:57692"/>
    </ligand>
</feature>
<geneLocation type="plasmid" evidence="9 10">
    <name>unnamed4</name>
</geneLocation>
<keyword evidence="10" id="KW-1185">Reference proteome</keyword>
<evidence type="ECO:0000256" key="4">
    <source>
        <dbReference type="ARBA" id="ARBA00022827"/>
    </source>
</evidence>
<dbReference type="AlphaFoldDB" id="A0A6N1AH48"/>
<dbReference type="Gene3D" id="3.50.50.60">
    <property type="entry name" value="FAD/NAD(P)-binding domain"/>
    <property type="match status" value="2"/>
</dbReference>
<name>A0A6N1AH48_9PROT</name>
<evidence type="ECO:0000256" key="1">
    <source>
        <dbReference type="ARBA" id="ARBA00001974"/>
    </source>
</evidence>
<dbReference type="NCBIfam" id="NF001933">
    <property type="entry name" value="PRK00711.1"/>
    <property type="match status" value="1"/>
</dbReference>
<evidence type="ECO:0000313" key="10">
    <source>
        <dbReference type="Proteomes" id="UP000509702"/>
    </source>
</evidence>
<dbReference type="SUPFAM" id="SSF51905">
    <property type="entry name" value="FAD/NAD(P)-binding domain"/>
    <property type="match status" value="1"/>
</dbReference>
<dbReference type="GO" id="GO:0055130">
    <property type="term" value="P:D-alanine catabolic process"/>
    <property type="evidence" value="ECO:0007669"/>
    <property type="project" value="TreeGrafter"/>
</dbReference>